<keyword evidence="3" id="KW-1185">Reference proteome</keyword>
<evidence type="ECO:0000259" key="1">
    <source>
        <dbReference type="Pfam" id="PF12728"/>
    </source>
</evidence>
<proteinExistence type="predicted"/>
<reference evidence="3" key="1">
    <citation type="journal article" date="2019" name="Int. J. Syst. Evol. Microbiol.">
        <title>The Global Catalogue of Microorganisms (GCM) 10K type strain sequencing project: providing services to taxonomists for standard genome sequencing and annotation.</title>
        <authorList>
            <consortium name="The Broad Institute Genomics Platform"/>
            <consortium name="The Broad Institute Genome Sequencing Center for Infectious Disease"/>
            <person name="Wu L."/>
            <person name="Ma J."/>
        </authorList>
    </citation>
    <scope>NUCLEOTIDE SEQUENCE [LARGE SCALE GENOMIC DNA]</scope>
    <source>
        <strain evidence="3">CGMCC 1.15277</strain>
    </source>
</reference>
<organism evidence="2 3">
    <name type="scientific">Luteococcus sanguinis</name>
    <dbReference type="NCBI Taxonomy" id="174038"/>
    <lineage>
        <taxon>Bacteria</taxon>
        <taxon>Bacillati</taxon>
        <taxon>Actinomycetota</taxon>
        <taxon>Actinomycetes</taxon>
        <taxon>Propionibacteriales</taxon>
        <taxon>Propionibacteriaceae</taxon>
        <taxon>Luteococcus</taxon>
    </lineage>
</organism>
<dbReference type="GO" id="GO:0003677">
    <property type="term" value="F:DNA binding"/>
    <property type="evidence" value="ECO:0007669"/>
    <property type="project" value="UniProtKB-KW"/>
</dbReference>
<name>A0ABW1WWY7_9ACTN</name>
<dbReference type="RefSeq" id="WP_343886341.1">
    <property type="nucleotide sequence ID" value="NZ_BAAAKI010000014.1"/>
</dbReference>
<dbReference type="InterPro" id="IPR010093">
    <property type="entry name" value="SinI_DNA-bd"/>
</dbReference>
<protein>
    <submittedName>
        <fullName evidence="2">Excisionase family DNA-binding protein</fullName>
    </submittedName>
</protein>
<feature type="domain" description="Helix-turn-helix" evidence="1">
    <location>
        <begin position="75"/>
        <end position="119"/>
    </location>
</feature>
<dbReference type="InterPro" id="IPR041657">
    <property type="entry name" value="HTH_17"/>
</dbReference>
<dbReference type="Pfam" id="PF12728">
    <property type="entry name" value="HTH_17"/>
    <property type="match status" value="1"/>
</dbReference>
<evidence type="ECO:0000313" key="3">
    <source>
        <dbReference type="Proteomes" id="UP001596266"/>
    </source>
</evidence>
<sequence length="140" mass="15293">MTTTATPERLILNASQTDTVQRVLDEISDDAVELQVLNTSGTQPMPAEMVNLLRQVLETVARGGSIVIGSLPDELTTSVAAQQLGISRQALMKMIQSGKIPAHKVGSHHRLLAKDVLDARRARQEREREAALKLLEMGED</sequence>
<evidence type="ECO:0000313" key="2">
    <source>
        <dbReference type="EMBL" id="MFC6395600.1"/>
    </source>
</evidence>
<gene>
    <name evidence="2" type="ORF">ACFP57_01135</name>
</gene>
<dbReference type="Proteomes" id="UP001596266">
    <property type="component" value="Unassembled WGS sequence"/>
</dbReference>
<dbReference type="NCBIfam" id="TIGR01764">
    <property type="entry name" value="excise"/>
    <property type="match status" value="1"/>
</dbReference>
<keyword evidence="2" id="KW-0238">DNA-binding</keyword>
<comment type="caution">
    <text evidence="2">The sequence shown here is derived from an EMBL/GenBank/DDBJ whole genome shotgun (WGS) entry which is preliminary data.</text>
</comment>
<accession>A0ABW1WWY7</accession>
<dbReference type="EMBL" id="JBHSUA010000006">
    <property type="protein sequence ID" value="MFC6395600.1"/>
    <property type="molecule type" value="Genomic_DNA"/>
</dbReference>